<keyword evidence="4" id="KW-1185">Reference proteome</keyword>
<feature type="domain" description="Formyl transferase C-terminal" evidence="2">
    <location>
        <begin position="198"/>
        <end position="287"/>
    </location>
</feature>
<evidence type="ECO:0000313" key="4">
    <source>
        <dbReference type="Proteomes" id="UP000001052"/>
    </source>
</evidence>
<dbReference type="eggNOG" id="COG0223">
    <property type="taxonomic scope" value="Bacteria"/>
</dbReference>
<reference evidence="4" key="1">
    <citation type="submission" date="2009-09" db="EMBL/GenBank/DDBJ databases">
        <title>The complete chromosome of Desulfohalobium retbaense DSM 5692.</title>
        <authorList>
            <consortium name="US DOE Joint Genome Institute (JGI-PGF)"/>
            <person name="Lucas S."/>
            <person name="Copeland A."/>
            <person name="Lapidus A."/>
            <person name="Glavina del Rio T."/>
            <person name="Dalin E."/>
            <person name="Tice H."/>
            <person name="Bruce D."/>
            <person name="Goodwin L."/>
            <person name="Pitluck S."/>
            <person name="Kyrpides N."/>
            <person name="Mavromatis K."/>
            <person name="Ivanova N."/>
            <person name="Mikhailova N."/>
            <person name="Munk A.C."/>
            <person name="Brettin T."/>
            <person name="Detter J.C."/>
            <person name="Han C."/>
            <person name="Tapia R."/>
            <person name="Larimer F."/>
            <person name="Land M."/>
            <person name="Hauser L."/>
            <person name="Markowitz V."/>
            <person name="Cheng J.-F."/>
            <person name="Hugenholtz P."/>
            <person name="Woyke T."/>
            <person name="Wu D."/>
            <person name="Spring S."/>
            <person name="Klenk H.-P."/>
            <person name="Eisen J.A."/>
        </authorList>
    </citation>
    <scope>NUCLEOTIDE SEQUENCE [LARGE SCALE GENOMIC DNA]</scope>
    <source>
        <strain evidence="4">DSM 5692</strain>
    </source>
</reference>
<evidence type="ECO:0000259" key="1">
    <source>
        <dbReference type="Pfam" id="PF00551"/>
    </source>
</evidence>
<sequence>MTHKNQFKMPRVAFLGTFHPAVPTFKALATKGWICIAVLPKEAGYKNDELLEAIHESEVPWTYEISDINEYRPNTILAANYPKIISKKYLQRYLCINTHWSLLPRWRGVHPTAWAIINGDEHVGLTVHFMEEEFDTGDVLAQRKIKISKDKSINDLHQELAEVQASCVLDVFNDYLKTGQWKTHSQDEAKATYVPQRKPEDGLINWEWPTSRIEGLVAALPLPKYPGAFTYFGNQKIVISKASAAECPVYYCTPGQVVRITKSGHAWIKTGDICLVVQEVLIEGERNTKNAAEVLRLGQKLGFNPQEEIVNLKQEIQDLQDQVAKLKQELK</sequence>
<dbReference type="SUPFAM" id="SSF50486">
    <property type="entry name" value="FMT C-terminal domain-like"/>
    <property type="match status" value="1"/>
</dbReference>
<dbReference type="CDD" id="cd08702">
    <property type="entry name" value="Arna_FMT_C"/>
    <property type="match status" value="1"/>
</dbReference>
<dbReference type="HOGENOM" id="CLU_033347_1_1_7"/>
<dbReference type="KEGG" id="drt:Dret_0615"/>
<dbReference type="Pfam" id="PF02911">
    <property type="entry name" value="Formyl_trans_C"/>
    <property type="match status" value="1"/>
</dbReference>
<evidence type="ECO:0000313" key="3">
    <source>
        <dbReference type="EMBL" id="ACV67912.1"/>
    </source>
</evidence>
<dbReference type="InterPro" id="IPR005793">
    <property type="entry name" value="Formyl_trans_C"/>
</dbReference>
<feature type="domain" description="Formyl transferase N-terminal" evidence="1">
    <location>
        <begin position="66"/>
        <end position="169"/>
    </location>
</feature>
<dbReference type="GO" id="GO:0005829">
    <property type="term" value="C:cytosol"/>
    <property type="evidence" value="ECO:0007669"/>
    <property type="project" value="TreeGrafter"/>
</dbReference>
<dbReference type="GO" id="GO:0004479">
    <property type="term" value="F:methionyl-tRNA formyltransferase activity"/>
    <property type="evidence" value="ECO:0007669"/>
    <property type="project" value="TreeGrafter"/>
</dbReference>
<accession>C8WYZ6</accession>
<organism evidence="3 4">
    <name type="scientific">Desulfohalobium retbaense (strain ATCC 49708 / DSM 5692 / JCM 16813 / HR100)</name>
    <dbReference type="NCBI Taxonomy" id="485915"/>
    <lineage>
        <taxon>Bacteria</taxon>
        <taxon>Pseudomonadati</taxon>
        <taxon>Thermodesulfobacteriota</taxon>
        <taxon>Desulfovibrionia</taxon>
        <taxon>Desulfovibrionales</taxon>
        <taxon>Desulfohalobiaceae</taxon>
        <taxon>Desulfohalobium</taxon>
    </lineage>
</organism>
<dbReference type="RefSeq" id="WP_015751070.1">
    <property type="nucleotide sequence ID" value="NC_013223.1"/>
</dbReference>
<proteinExistence type="predicted"/>
<dbReference type="Pfam" id="PF00551">
    <property type="entry name" value="Formyl_trans_N"/>
    <property type="match status" value="1"/>
</dbReference>
<dbReference type="InterPro" id="IPR036477">
    <property type="entry name" value="Formyl_transf_N_sf"/>
</dbReference>
<dbReference type="InterPro" id="IPR011034">
    <property type="entry name" value="Formyl_transferase-like_C_sf"/>
</dbReference>
<dbReference type="Gene3D" id="3.40.50.12230">
    <property type="match status" value="1"/>
</dbReference>
<dbReference type="InterPro" id="IPR002376">
    <property type="entry name" value="Formyl_transf_N"/>
</dbReference>
<dbReference type="PANTHER" id="PTHR11138:SF5">
    <property type="entry name" value="METHIONYL-TRNA FORMYLTRANSFERASE, MITOCHONDRIAL"/>
    <property type="match status" value="1"/>
</dbReference>
<dbReference type="PANTHER" id="PTHR11138">
    <property type="entry name" value="METHIONYL-TRNA FORMYLTRANSFERASE"/>
    <property type="match status" value="1"/>
</dbReference>
<gene>
    <name evidence="3" type="ordered locus">Dret_0615</name>
</gene>
<dbReference type="SUPFAM" id="SSF53328">
    <property type="entry name" value="Formyltransferase"/>
    <property type="match status" value="1"/>
</dbReference>
<name>C8WYZ6_DESRD</name>
<protein>
    <submittedName>
        <fullName evidence="3">Formyl transferase domain protein</fullName>
    </submittedName>
</protein>
<reference evidence="3 4" key="2">
    <citation type="journal article" date="2010" name="Stand. Genomic Sci.">
        <title>Complete genome sequence of Desulfohalobium retbaense type strain (HR(100)).</title>
        <authorList>
            <person name="Spring S."/>
            <person name="Nolan M."/>
            <person name="Lapidus A."/>
            <person name="Glavina Del Rio T."/>
            <person name="Copeland A."/>
            <person name="Tice H."/>
            <person name="Cheng J.F."/>
            <person name="Lucas S."/>
            <person name="Land M."/>
            <person name="Chen F."/>
            <person name="Bruce D."/>
            <person name="Goodwin L."/>
            <person name="Pitluck S."/>
            <person name="Ivanova N."/>
            <person name="Mavromatis K."/>
            <person name="Mikhailova N."/>
            <person name="Pati A."/>
            <person name="Chen A."/>
            <person name="Palaniappan K."/>
            <person name="Hauser L."/>
            <person name="Chang Y.J."/>
            <person name="Jeffries C.D."/>
            <person name="Munk C."/>
            <person name="Kiss H."/>
            <person name="Chain P."/>
            <person name="Han C."/>
            <person name="Brettin T."/>
            <person name="Detter J.C."/>
            <person name="Schuler E."/>
            <person name="Goker M."/>
            <person name="Rohde M."/>
            <person name="Bristow J."/>
            <person name="Eisen J.A."/>
            <person name="Markowitz V."/>
            <person name="Hugenholtz P."/>
            <person name="Kyrpides N.C."/>
            <person name="Klenk H.P."/>
        </authorList>
    </citation>
    <scope>NUCLEOTIDE SEQUENCE [LARGE SCALE GENOMIC DNA]</scope>
    <source>
        <strain evidence="3 4">DSM 5692</strain>
    </source>
</reference>
<keyword evidence="3" id="KW-0808">Transferase</keyword>
<evidence type="ECO:0000259" key="2">
    <source>
        <dbReference type="Pfam" id="PF02911"/>
    </source>
</evidence>
<dbReference type="EMBL" id="CP001734">
    <property type="protein sequence ID" value="ACV67912.1"/>
    <property type="molecule type" value="Genomic_DNA"/>
</dbReference>
<dbReference type="OrthoDB" id="5405975at2"/>
<dbReference type="Proteomes" id="UP000001052">
    <property type="component" value="Chromosome"/>
</dbReference>
<dbReference type="AlphaFoldDB" id="C8WYZ6"/>
<dbReference type="STRING" id="485915.Dret_0615"/>
<dbReference type="CDD" id="cd08369">
    <property type="entry name" value="FMT_core"/>
    <property type="match status" value="1"/>
</dbReference>